<evidence type="ECO:0000256" key="1">
    <source>
        <dbReference type="ARBA" id="ARBA00023015"/>
    </source>
</evidence>
<sequence>MDNERTLNLLGALALSLGDALNAVVKVNAGYGGEAPAALVTLGANPGLSINTLSQILSLSHPGTVRLIDRLASQALVERRPGTDGRTLALFLTEAGQGRRRAILTERRQQLNLAVEPLSLDERQQLTKLLEKMLTAMTTSELRSFAICRLCEEDVCPADSCPVEQKYCQLLDNP</sequence>
<dbReference type="PROSITE" id="PS50995">
    <property type="entry name" value="HTH_MARR_2"/>
    <property type="match status" value="1"/>
</dbReference>
<evidence type="ECO:0000313" key="6">
    <source>
        <dbReference type="Proteomes" id="UP000481033"/>
    </source>
</evidence>
<dbReference type="RefSeq" id="WP_163701914.1">
    <property type="nucleotide sequence ID" value="NZ_QXHD01000004.1"/>
</dbReference>
<gene>
    <name evidence="5" type="ORF">DXZ20_25780</name>
</gene>
<keyword evidence="1" id="KW-0805">Transcription regulation</keyword>
<accession>A0A6M0RS96</accession>
<dbReference type="PANTHER" id="PTHR42756:SF1">
    <property type="entry name" value="TRANSCRIPTIONAL REPRESSOR OF EMRAB OPERON"/>
    <property type="match status" value="1"/>
</dbReference>
<dbReference type="EMBL" id="QXHD01000004">
    <property type="protein sequence ID" value="NEZ58989.1"/>
    <property type="molecule type" value="Genomic_DNA"/>
</dbReference>
<dbReference type="SMART" id="SM00347">
    <property type="entry name" value="HTH_MARR"/>
    <property type="match status" value="1"/>
</dbReference>
<evidence type="ECO:0000313" key="5">
    <source>
        <dbReference type="EMBL" id="NEZ58989.1"/>
    </source>
</evidence>
<comment type="caution">
    <text evidence="5">The sequence shown here is derived from an EMBL/GenBank/DDBJ whole genome shotgun (WGS) entry which is preliminary data.</text>
</comment>
<proteinExistence type="predicted"/>
<dbReference type="InterPro" id="IPR036390">
    <property type="entry name" value="WH_DNA-bd_sf"/>
</dbReference>
<keyword evidence="6" id="KW-1185">Reference proteome</keyword>
<dbReference type="AlphaFoldDB" id="A0A6M0RS96"/>
<dbReference type="GO" id="GO:0003700">
    <property type="term" value="F:DNA-binding transcription factor activity"/>
    <property type="evidence" value="ECO:0007669"/>
    <property type="project" value="InterPro"/>
</dbReference>
<reference evidence="5 6" key="1">
    <citation type="journal article" date="2020" name="Microb. Ecol.">
        <title>Ecogenomics of the Marine Benthic Filamentous Cyanobacterium Adonisia.</title>
        <authorList>
            <person name="Walter J.M."/>
            <person name="Coutinho F.H."/>
            <person name="Leomil L."/>
            <person name="Hargreaves P.I."/>
            <person name="Campeao M.E."/>
            <person name="Vieira V.V."/>
            <person name="Silva B.S."/>
            <person name="Fistarol G.O."/>
            <person name="Salomon P.S."/>
            <person name="Sawabe T."/>
            <person name="Mino S."/>
            <person name="Hosokawa M."/>
            <person name="Miyashita H."/>
            <person name="Maruyama F."/>
            <person name="van Verk M.C."/>
            <person name="Dutilh B.E."/>
            <person name="Thompson C.C."/>
            <person name="Thompson F.L."/>
        </authorList>
    </citation>
    <scope>NUCLEOTIDE SEQUENCE [LARGE SCALE GENOMIC DNA]</scope>
    <source>
        <strain evidence="5 6">CCMR0081</strain>
    </source>
</reference>
<evidence type="ECO:0000256" key="2">
    <source>
        <dbReference type="ARBA" id="ARBA00023125"/>
    </source>
</evidence>
<dbReference type="GO" id="GO:0003677">
    <property type="term" value="F:DNA binding"/>
    <property type="evidence" value="ECO:0007669"/>
    <property type="project" value="UniProtKB-KW"/>
</dbReference>
<evidence type="ECO:0000256" key="3">
    <source>
        <dbReference type="ARBA" id="ARBA00023163"/>
    </source>
</evidence>
<dbReference type="InterPro" id="IPR000835">
    <property type="entry name" value="HTH_MarR-typ"/>
</dbReference>
<protein>
    <submittedName>
        <fullName evidence="5">MarR family transcriptional regulator</fullName>
    </submittedName>
</protein>
<organism evidence="5 6">
    <name type="scientific">Adonisia turfae CCMR0081</name>
    <dbReference type="NCBI Taxonomy" id="2292702"/>
    <lineage>
        <taxon>Bacteria</taxon>
        <taxon>Bacillati</taxon>
        <taxon>Cyanobacteriota</taxon>
        <taxon>Adonisia</taxon>
        <taxon>Adonisia turfae</taxon>
    </lineage>
</organism>
<keyword evidence="3" id="KW-0804">Transcription</keyword>
<keyword evidence="2" id="KW-0238">DNA-binding</keyword>
<feature type="domain" description="HTH marR-type" evidence="4">
    <location>
        <begin position="3"/>
        <end position="135"/>
    </location>
</feature>
<dbReference type="PANTHER" id="PTHR42756">
    <property type="entry name" value="TRANSCRIPTIONAL REGULATOR, MARR"/>
    <property type="match status" value="1"/>
</dbReference>
<dbReference type="SUPFAM" id="SSF46785">
    <property type="entry name" value="Winged helix' DNA-binding domain"/>
    <property type="match status" value="1"/>
</dbReference>
<dbReference type="Pfam" id="PF12802">
    <property type="entry name" value="MarR_2"/>
    <property type="match status" value="1"/>
</dbReference>
<dbReference type="InterPro" id="IPR036388">
    <property type="entry name" value="WH-like_DNA-bd_sf"/>
</dbReference>
<name>A0A6M0RS96_9CYAN</name>
<dbReference type="Gene3D" id="1.10.10.10">
    <property type="entry name" value="Winged helix-like DNA-binding domain superfamily/Winged helix DNA-binding domain"/>
    <property type="match status" value="1"/>
</dbReference>
<dbReference type="Proteomes" id="UP000481033">
    <property type="component" value="Unassembled WGS sequence"/>
</dbReference>
<evidence type="ECO:0000259" key="4">
    <source>
        <dbReference type="PROSITE" id="PS50995"/>
    </source>
</evidence>